<accession>M2ALU9</accession>
<keyword evidence="2" id="KW-1185">Reference proteome</keyword>
<name>M2ALU9_9BACT</name>
<evidence type="ECO:0000313" key="1">
    <source>
        <dbReference type="EMBL" id="EMB13662.1"/>
    </source>
</evidence>
<organism evidence="1 2">
    <name type="scientific">Rhodopirellula europaea 6C</name>
    <dbReference type="NCBI Taxonomy" id="1263867"/>
    <lineage>
        <taxon>Bacteria</taxon>
        <taxon>Pseudomonadati</taxon>
        <taxon>Planctomycetota</taxon>
        <taxon>Planctomycetia</taxon>
        <taxon>Pirellulales</taxon>
        <taxon>Pirellulaceae</taxon>
        <taxon>Rhodopirellula</taxon>
    </lineage>
</organism>
<dbReference type="AlphaFoldDB" id="M2ALU9"/>
<protein>
    <submittedName>
        <fullName evidence="1">Uncharacterized protein</fullName>
    </submittedName>
</protein>
<sequence>MHEEGLLSERKVRLKDGQFVLTDSLEMSRLEDRILFLHRRFSGKPLDRDSSWWCELGASTKLRNQLTHPKSVTVLSDRDVERSLQAIIDTINAMFLAIYKRPLPVAARGLQSKMTF</sequence>
<reference evidence="1" key="1">
    <citation type="submission" date="2012-11" db="EMBL/GenBank/DDBJ databases">
        <title>Permanent draft genomes of Rhodopirellula europaea strain SH398 and 6C.</title>
        <authorList>
            <person name="Richter M."/>
            <person name="Richter-Heitmann T."/>
            <person name="Frank C."/>
            <person name="Harder J."/>
            <person name="Glockner F.O."/>
        </authorList>
    </citation>
    <scope>NUCLEOTIDE SEQUENCE</scope>
    <source>
        <strain evidence="1">6C</strain>
    </source>
</reference>
<proteinExistence type="predicted"/>
<gene>
    <name evidence="1" type="ORF">RE6C_05608</name>
</gene>
<evidence type="ECO:0000313" key="2">
    <source>
        <dbReference type="Proteomes" id="UP000011529"/>
    </source>
</evidence>
<dbReference type="Proteomes" id="UP000011529">
    <property type="component" value="Unassembled WGS sequence"/>
</dbReference>
<dbReference type="PATRIC" id="fig|1263867.3.peg.6008"/>
<comment type="caution">
    <text evidence="1">The sequence shown here is derived from an EMBL/GenBank/DDBJ whole genome shotgun (WGS) entry which is preliminary data.</text>
</comment>
<reference evidence="1" key="2">
    <citation type="journal article" date="2013" name="Mar. Genomics">
        <title>Expression of sulfatases in Rhodopirellula baltica and the diversity of sulfatases in the genus Rhodopirellula.</title>
        <authorList>
            <person name="Wegner C.E."/>
            <person name="Richter-Heitmann T."/>
            <person name="Klindworth A."/>
            <person name="Klockow C."/>
            <person name="Richter M."/>
            <person name="Achstetter T."/>
            <person name="Glockner F.O."/>
            <person name="Harder J."/>
        </authorList>
    </citation>
    <scope>NUCLEOTIDE SEQUENCE [LARGE SCALE GENOMIC DNA]</scope>
    <source>
        <strain evidence="1">6C</strain>
    </source>
</reference>
<dbReference type="EMBL" id="ANMO01000252">
    <property type="protein sequence ID" value="EMB13662.1"/>
    <property type="molecule type" value="Genomic_DNA"/>
</dbReference>